<evidence type="ECO:0000313" key="1">
    <source>
        <dbReference type="EMBL" id="GFH23026.1"/>
    </source>
</evidence>
<gene>
    <name evidence="1" type="ORF">HaLaN_20574</name>
</gene>
<dbReference type="AlphaFoldDB" id="A0A699ZWB9"/>
<comment type="caution">
    <text evidence="1">The sequence shown here is derived from an EMBL/GenBank/DDBJ whole genome shotgun (WGS) entry which is preliminary data.</text>
</comment>
<organism evidence="1 2">
    <name type="scientific">Haematococcus lacustris</name>
    <name type="common">Green alga</name>
    <name type="synonym">Haematococcus pluvialis</name>
    <dbReference type="NCBI Taxonomy" id="44745"/>
    <lineage>
        <taxon>Eukaryota</taxon>
        <taxon>Viridiplantae</taxon>
        <taxon>Chlorophyta</taxon>
        <taxon>core chlorophytes</taxon>
        <taxon>Chlorophyceae</taxon>
        <taxon>CS clade</taxon>
        <taxon>Chlamydomonadales</taxon>
        <taxon>Haematococcaceae</taxon>
        <taxon>Haematococcus</taxon>
    </lineage>
</organism>
<name>A0A699ZWB9_HAELA</name>
<proteinExistence type="predicted"/>
<reference evidence="1 2" key="1">
    <citation type="submission" date="2020-02" db="EMBL/GenBank/DDBJ databases">
        <title>Draft genome sequence of Haematococcus lacustris strain NIES-144.</title>
        <authorList>
            <person name="Morimoto D."/>
            <person name="Nakagawa S."/>
            <person name="Yoshida T."/>
            <person name="Sawayama S."/>
        </authorList>
    </citation>
    <scope>NUCLEOTIDE SEQUENCE [LARGE SCALE GENOMIC DNA]</scope>
    <source>
        <strain evidence="1 2">NIES-144</strain>
    </source>
</reference>
<dbReference type="Proteomes" id="UP000485058">
    <property type="component" value="Unassembled WGS sequence"/>
</dbReference>
<sequence length="59" mass="7062">MELLWRDYFRSAAPPRRIHCMLADSTSTRLINYELDYLNVSVHRVYEYVCCSSADRRMS</sequence>
<dbReference type="EMBL" id="BLLF01002177">
    <property type="protein sequence ID" value="GFH23026.1"/>
    <property type="molecule type" value="Genomic_DNA"/>
</dbReference>
<protein>
    <submittedName>
        <fullName evidence="1">Uncharacterized protein</fullName>
    </submittedName>
</protein>
<keyword evidence="2" id="KW-1185">Reference proteome</keyword>
<evidence type="ECO:0000313" key="2">
    <source>
        <dbReference type="Proteomes" id="UP000485058"/>
    </source>
</evidence>
<accession>A0A699ZWB9</accession>